<keyword evidence="4 5" id="KW-0472">Membrane</keyword>
<dbReference type="CDD" id="cd17319">
    <property type="entry name" value="MFS_ExuT_GudP_like"/>
    <property type="match status" value="1"/>
</dbReference>
<keyword evidence="2 5" id="KW-0812">Transmembrane</keyword>
<feature type="transmembrane region" description="Helical" evidence="5">
    <location>
        <begin position="388"/>
        <end position="407"/>
    </location>
</feature>
<keyword evidence="8" id="KW-1185">Reference proteome</keyword>
<dbReference type="GO" id="GO:0022857">
    <property type="term" value="F:transmembrane transporter activity"/>
    <property type="evidence" value="ECO:0007669"/>
    <property type="project" value="InterPro"/>
</dbReference>
<evidence type="ECO:0000256" key="4">
    <source>
        <dbReference type="ARBA" id="ARBA00023136"/>
    </source>
</evidence>
<dbReference type="PANTHER" id="PTHR11662:SF399">
    <property type="entry name" value="FI19708P1-RELATED"/>
    <property type="match status" value="1"/>
</dbReference>
<dbReference type="SUPFAM" id="SSF103473">
    <property type="entry name" value="MFS general substrate transporter"/>
    <property type="match status" value="1"/>
</dbReference>
<protein>
    <submittedName>
        <fullName evidence="7">Putative galactarate transporter</fullName>
    </submittedName>
</protein>
<feature type="transmembrane region" description="Helical" evidence="5">
    <location>
        <begin position="20"/>
        <end position="39"/>
    </location>
</feature>
<dbReference type="Gene3D" id="1.20.1250.20">
    <property type="entry name" value="MFS general substrate transporter like domains"/>
    <property type="match status" value="2"/>
</dbReference>
<feature type="transmembrane region" description="Helical" evidence="5">
    <location>
        <begin position="59"/>
        <end position="79"/>
    </location>
</feature>
<feature type="transmembrane region" description="Helical" evidence="5">
    <location>
        <begin position="262"/>
        <end position="287"/>
    </location>
</feature>
<comment type="subcellular location">
    <subcellularLocation>
        <location evidence="1">Membrane</location>
        <topology evidence="1">Multi-pass membrane protein</topology>
    </subcellularLocation>
</comment>
<feature type="transmembrane region" description="Helical" evidence="5">
    <location>
        <begin position="91"/>
        <end position="114"/>
    </location>
</feature>
<dbReference type="InterPro" id="IPR050382">
    <property type="entry name" value="MFS_Na/Anion_cotransporter"/>
</dbReference>
<evidence type="ECO:0000256" key="5">
    <source>
        <dbReference type="SAM" id="Phobius"/>
    </source>
</evidence>
<evidence type="ECO:0000256" key="1">
    <source>
        <dbReference type="ARBA" id="ARBA00004141"/>
    </source>
</evidence>
<dbReference type="InterPro" id="IPR011701">
    <property type="entry name" value="MFS"/>
</dbReference>
<comment type="caution">
    <text evidence="7">The sequence shown here is derived from an EMBL/GenBank/DDBJ whole genome shotgun (WGS) entry which is preliminary data.</text>
</comment>
<dbReference type="AlphaFoldDB" id="A0A5C5WFJ8"/>
<evidence type="ECO:0000256" key="2">
    <source>
        <dbReference type="ARBA" id="ARBA00022692"/>
    </source>
</evidence>
<dbReference type="Proteomes" id="UP000316598">
    <property type="component" value="Unassembled WGS sequence"/>
</dbReference>
<evidence type="ECO:0000313" key="7">
    <source>
        <dbReference type="EMBL" id="TWT49430.1"/>
    </source>
</evidence>
<dbReference type="RefSeq" id="WP_242632255.1">
    <property type="nucleotide sequence ID" value="NZ_SJPI01000003.1"/>
</dbReference>
<proteinExistence type="predicted"/>
<evidence type="ECO:0000259" key="6">
    <source>
        <dbReference type="PROSITE" id="PS50850"/>
    </source>
</evidence>
<dbReference type="InterPro" id="IPR036259">
    <property type="entry name" value="MFS_trans_sf"/>
</dbReference>
<name>A0A5C5WFJ8_9BACT</name>
<accession>A0A5C5WFJ8</accession>
<feature type="transmembrane region" description="Helical" evidence="5">
    <location>
        <begin position="171"/>
        <end position="192"/>
    </location>
</feature>
<keyword evidence="3 5" id="KW-1133">Transmembrane helix</keyword>
<feature type="transmembrane region" description="Helical" evidence="5">
    <location>
        <begin position="225"/>
        <end position="242"/>
    </location>
</feature>
<feature type="domain" description="Major facilitator superfamily (MFS) profile" evidence="6">
    <location>
        <begin position="21"/>
        <end position="412"/>
    </location>
</feature>
<dbReference type="PROSITE" id="PS50850">
    <property type="entry name" value="MFS"/>
    <property type="match status" value="1"/>
</dbReference>
<feature type="transmembrane region" description="Helical" evidence="5">
    <location>
        <begin position="299"/>
        <end position="319"/>
    </location>
</feature>
<dbReference type="GO" id="GO:0016020">
    <property type="term" value="C:membrane"/>
    <property type="evidence" value="ECO:0007669"/>
    <property type="project" value="UniProtKB-SubCell"/>
</dbReference>
<reference evidence="7 8" key="1">
    <citation type="submission" date="2019-02" db="EMBL/GenBank/DDBJ databases">
        <title>Deep-cultivation of Planctomycetes and their phenomic and genomic characterization uncovers novel biology.</title>
        <authorList>
            <person name="Wiegand S."/>
            <person name="Jogler M."/>
            <person name="Boedeker C."/>
            <person name="Pinto D."/>
            <person name="Vollmers J."/>
            <person name="Rivas-Marin E."/>
            <person name="Kohn T."/>
            <person name="Peeters S.H."/>
            <person name="Heuer A."/>
            <person name="Rast P."/>
            <person name="Oberbeckmann S."/>
            <person name="Bunk B."/>
            <person name="Jeske O."/>
            <person name="Meyerdierks A."/>
            <person name="Storesund J.E."/>
            <person name="Kallscheuer N."/>
            <person name="Luecker S."/>
            <person name="Lage O.M."/>
            <person name="Pohl T."/>
            <person name="Merkel B.J."/>
            <person name="Hornburger P."/>
            <person name="Mueller R.-W."/>
            <person name="Bruemmer F."/>
            <person name="Labrenz M."/>
            <person name="Spormann A.M."/>
            <person name="Op Den Camp H."/>
            <person name="Overmann J."/>
            <person name="Amann R."/>
            <person name="Jetten M.S.M."/>
            <person name="Mascher T."/>
            <person name="Medema M.H."/>
            <person name="Devos D.P."/>
            <person name="Kaster A.-K."/>
            <person name="Ovreas L."/>
            <person name="Rohde M."/>
            <person name="Galperin M.Y."/>
            <person name="Jogler C."/>
        </authorList>
    </citation>
    <scope>NUCLEOTIDE SEQUENCE [LARGE SCALE GENOMIC DNA]</scope>
    <source>
        <strain evidence="7 8">Pla22</strain>
    </source>
</reference>
<evidence type="ECO:0000256" key="3">
    <source>
        <dbReference type="ARBA" id="ARBA00022989"/>
    </source>
</evidence>
<dbReference type="PANTHER" id="PTHR11662">
    <property type="entry name" value="SOLUTE CARRIER FAMILY 17"/>
    <property type="match status" value="1"/>
</dbReference>
<dbReference type="Pfam" id="PF07690">
    <property type="entry name" value="MFS_1"/>
    <property type="match status" value="1"/>
</dbReference>
<feature type="transmembrane region" description="Helical" evidence="5">
    <location>
        <begin position="325"/>
        <end position="344"/>
    </location>
</feature>
<dbReference type="EMBL" id="SJPI01000003">
    <property type="protein sequence ID" value="TWT49430.1"/>
    <property type="molecule type" value="Genomic_DNA"/>
</dbReference>
<gene>
    <name evidence="7" type="primary">garP</name>
    <name evidence="7" type="ORF">Pla22_46260</name>
</gene>
<dbReference type="InterPro" id="IPR020846">
    <property type="entry name" value="MFS_dom"/>
</dbReference>
<evidence type="ECO:0000313" key="8">
    <source>
        <dbReference type="Proteomes" id="UP000316598"/>
    </source>
</evidence>
<organism evidence="7 8">
    <name type="scientific">Rubripirellula amarantea</name>
    <dbReference type="NCBI Taxonomy" id="2527999"/>
    <lineage>
        <taxon>Bacteria</taxon>
        <taxon>Pseudomonadati</taxon>
        <taxon>Planctomycetota</taxon>
        <taxon>Planctomycetia</taxon>
        <taxon>Pirellulales</taxon>
        <taxon>Pirellulaceae</taxon>
        <taxon>Rubripirellula</taxon>
    </lineage>
</organism>
<feature type="transmembrane region" description="Helical" evidence="5">
    <location>
        <begin position="356"/>
        <end position="376"/>
    </location>
</feature>
<sequence length="420" mass="45286">MTTNDHVKDQNAIERHARLALLALLVVSILVNYIDRGALSVAVPDIEVEFSMTPSQKGLLLSVFFWTYALMQLPAGWLVDRLDVKYVYAGGYLIWTIATAMTGFVNGFAALLAARLLLGVGESAAYPAISRLIVESFPEQQRGLVNSLIDAGTKIGPALSILAGGLLVDQFGWRALFIGLGVGGFLWLLPWMHYVPSRPRQSHTTKNEQTKNSPTIRRVAMNRSVWGTSLGMFALGYVWYFLLTWLPSYLMDAHGLNLKETAVLAALPFLAMAASTVFWGWAADRLIKHGRSPTFARKLIALGGFAIAAVLLVAASRVASSTSCILLLIGACCALGMFTANVWAMTQTMAGPAAGSWTGIQNCIGNMGGVVSPLVAGWSVEQTGSYNTAFYAAACVMTLGIIAYLVLVGPIKEIDWQSEI</sequence>